<dbReference type="EMBL" id="DSFE01000039">
    <property type="protein sequence ID" value="HEU97550.1"/>
    <property type="molecule type" value="Genomic_DNA"/>
</dbReference>
<feature type="transmembrane region" description="Helical" evidence="1">
    <location>
        <begin position="97"/>
        <end position="116"/>
    </location>
</feature>
<proteinExistence type="predicted"/>
<dbReference type="AlphaFoldDB" id="A0A7C2UKV6"/>
<organism evidence="2">
    <name type="scientific">Fervidicoccus fontis</name>
    <dbReference type="NCBI Taxonomy" id="683846"/>
    <lineage>
        <taxon>Archaea</taxon>
        <taxon>Thermoproteota</taxon>
        <taxon>Thermoprotei</taxon>
        <taxon>Fervidicoccales</taxon>
        <taxon>Fervidicoccaceae</taxon>
        <taxon>Fervidicoccus</taxon>
    </lineage>
</organism>
<feature type="transmembrane region" description="Helical" evidence="1">
    <location>
        <begin position="69"/>
        <end position="91"/>
    </location>
</feature>
<keyword evidence="1" id="KW-1133">Transmembrane helix</keyword>
<evidence type="ECO:0000256" key="1">
    <source>
        <dbReference type="SAM" id="Phobius"/>
    </source>
</evidence>
<protein>
    <submittedName>
        <fullName evidence="2">Uncharacterized protein</fullName>
    </submittedName>
</protein>
<feature type="transmembrane region" description="Helical" evidence="1">
    <location>
        <begin position="21"/>
        <end position="38"/>
    </location>
</feature>
<keyword evidence="1" id="KW-0472">Membrane</keyword>
<keyword evidence="1" id="KW-0812">Transmembrane</keyword>
<accession>A0A7C2UKV6</accession>
<gene>
    <name evidence="2" type="ORF">ENO36_01670</name>
</gene>
<dbReference type="Proteomes" id="UP000885664">
    <property type="component" value="Unassembled WGS sequence"/>
</dbReference>
<name>A0A7C2UKV6_9CREN</name>
<reference evidence="2" key="1">
    <citation type="journal article" date="2020" name="mSystems">
        <title>Genome- and Community-Level Interaction Insights into Carbon Utilization and Element Cycling Functions of Hydrothermarchaeota in Hydrothermal Sediment.</title>
        <authorList>
            <person name="Zhou Z."/>
            <person name="Liu Y."/>
            <person name="Xu W."/>
            <person name="Pan J."/>
            <person name="Luo Z.H."/>
            <person name="Li M."/>
        </authorList>
    </citation>
    <scope>NUCLEOTIDE SEQUENCE [LARGE SCALE GENOMIC DNA]</scope>
    <source>
        <strain evidence="2">SpSt-1259</strain>
    </source>
</reference>
<evidence type="ECO:0000313" key="2">
    <source>
        <dbReference type="EMBL" id="HEU97550.1"/>
    </source>
</evidence>
<sequence length="138" mass="15346">MPERDIWEERREFLEEEGGDFAGGALLGLIFSAFIYFVNSILEGRIAAEGIEVIGITAISVLSWLSRIFFASIIFIVSYTASGILASIIYYHYVGSYILLYSFLFGSIFGYLLSSLEVSVFPRKKKSAEEKVAPSSNS</sequence>
<comment type="caution">
    <text evidence="2">The sequence shown here is derived from an EMBL/GenBank/DDBJ whole genome shotgun (WGS) entry which is preliminary data.</text>
</comment>